<feature type="domain" description="ADF-H" evidence="2">
    <location>
        <begin position="3"/>
        <end position="131"/>
    </location>
</feature>
<evidence type="ECO:0000313" key="4">
    <source>
        <dbReference type="Proteomes" id="UP000807306"/>
    </source>
</evidence>
<feature type="region of interest" description="Disordered" evidence="1">
    <location>
        <begin position="157"/>
        <end position="251"/>
    </location>
</feature>
<sequence length="629" mass="71797">MANLNLADPAAISAVYSSILDNDNNWLLLHYENDAFDEIGLHSYGGQGLEEMKTKISSLEDVFIAFYREELENDPGYIIINYVPPTISAVKRAKVLVHSRRVGAILKQHQTIFTVDSLSLITSSNIYAAIKNPNTAFQPLSPTPSQLIDTLVNTSLTEVHDQPLPPARPLPTAPTTKREESLSPRRPLQPLRAASQLSSDPPATESTMGARSPYASPSREGLPQAVPLFPKGFFHNGPPSSDGLPPQAVPLVPKGFLSNFIKKKKKGSRDSEDGPPPPTPSKGPPTPPKDKDTFPVYTSPMGHSYSQPTPQSSKIQPVRRQRSQSFSEFAVISHPVDRVDMDDMVIVDSDSVNGSSQLYTLPLKGKWASTSANASDPEARAQRRSELRWKRQEEERRALESEVRRQRKLKAEREAILRQEAEEERRRKLELEEEVQRIKEHRRRKEQWEAEEEERKQQELEDRRRMNRDRRLEEHRKLELWREEQARKAEAAARQVEEARRREEAERKTRIQQVAAKLKGSKEDSDLSGWITILNTESLAWKRRYYKFVGNRILLFRHPNDTQPALDQAELKGNLKALKEWREGYEDLEAIPYSFVVEFKDGREVWSMYADSEGEKYKILGLFKIAGTL</sequence>
<dbReference type="GO" id="GO:0003779">
    <property type="term" value="F:actin binding"/>
    <property type="evidence" value="ECO:0007669"/>
    <property type="project" value="InterPro"/>
</dbReference>
<dbReference type="InterPro" id="IPR002108">
    <property type="entry name" value="ADF-H"/>
</dbReference>
<dbReference type="Gene3D" id="3.40.20.10">
    <property type="entry name" value="Severin"/>
    <property type="match status" value="1"/>
</dbReference>
<dbReference type="PROSITE" id="PS51263">
    <property type="entry name" value="ADF_H"/>
    <property type="match status" value="1"/>
</dbReference>
<feature type="region of interest" description="Disordered" evidence="1">
    <location>
        <begin position="446"/>
        <end position="468"/>
    </location>
</feature>
<feature type="compositionally biased region" description="Basic and acidic residues" evidence="1">
    <location>
        <begin position="377"/>
        <end position="407"/>
    </location>
</feature>
<reference evidence="3" key="1">
    <citation type="submission" date="2020-11" db="EMBL/GenBank/DDBJ databases">
        <authorList>
            <consortium name="DOE Joint Genome Institute"/>
            <person name="Ahrendt S."/>
            <person name="Riley R."/>
            <person name="Andreopoulos W."/>
            <person name="Labutti K."/>
            <person name="Pangilinan J."/>
            <person name="Ruiz-Duenas F.J."/>
            <person name="Barrasa J.M."/>
            <person name="Sanchez-Garcia M."/>
            <person name="Camarero S."/>
            <person name="Miyauchi S."/>
            <person name="Serrano A."/>
            <person name="Linde D."/>
            <person name="Babiker R."/>
            <person name="Drula E."/>
            <person name="Ayuso-Fernandez I."/>
            <person name="Pacheco R."/>
            <person name="Padilla G."/>
            <person name="Ferreira P."/>
            <person name="Barriuso J."/>
            <person name="Kellner H."/>
            <person name="Castanera R."/>
            <person name="Alfaro M."/>
            <person name="Ramirez L."/>
            <person name="Pisabarro A.G."/>
            <person name="Kuo A."/>
            <person name="Tritt A."/>
            <person name="Lipzen A."/>
            <person name="He G."/>
            <person name="Yan M."/>
            <person name="Ng V."/>
            <person name="Cullen D."/>
            <person name="Martin F."/>
            <person name="Rosso M.-N."/>
            <person name="Henrissat B."/>
            <person name="Hibbett D."/>
            <person name="Martinez A.T."/>
            <person name="Grigoriev I.V."/>
        </authorList>
    </citation>
    <scope>NUCLEOTIDE SEQUENCE</scope>
    <source>
        <strain evidence="3">CBS 506.95</strain>
    </source>
</reference>
<proteinExistence type="predicted"/>
<dbReference type="SUPFAM" id="SSF55753">
    <property type="entry name" value="Actin depolymerizing proteins"/>
    <property type="match status" value="1"/>
</dbReference>
<name>A0A9P6E607_9AGAR</name>
<evidence type="ECO:0000256" key="1">
    <source>
        <dbReference type="SAM" id="MobiDB-lite"/>
    </source>
</evidence>
<protein>
    <recommendedName>
        <fullName evidence="2">ADF-H domain-containing protein</fullName>
    </recommendedName>
</protein>
<keyword evidence="4" id="KW-1185">Reference proteome</keyword>
<feature type="compositionally biased region" description="Pro residues" evidence="1">
    <location>
        <begin position="274"/>
        <end position="287"/>
    </location>
</feature>
<feature type="compositionally biased region" description="Polar residues" evidence="1">
    <location>
        <begin position="195"/>
        <end position="209"/>
    </location>
</feature>
<evidence type="ECO:0000313" key="3">
    <source>
        <dbReference type="EMBL" id="KAF9523048.1"/>
    </source>
</evidence>
<feature type="region of interest" description="Disordered" evidence="1">
    <location>
        <begin position="366"/>
        <end position="407"/>
    </location>
</feature>
<feature type="compositionally biased region" description="Polar residues" evidence="1">
    <location>
        <begin position="304"/>
        <end position="315"/>
    </location>
</feature>
<dbReference type="AlphaFoldDB" id="A0A9P6E607"/>
<gene>
    <name evidence="3" type="ORF">CPB83DRAFT_65312</name>
</gene>
<dbReference type="Pfam" id="PF00241">
    <property type="entry name" value="Cofilin_ADF"/>
    <property type="match status" value="1"/>
</dbReference>
<feature type="compositionally biased region" description="Basic and acidic residues" evidence="1">
    <location>
        <begin position="453"/>
        <end position="468"/>
    </location>
</feature>
<feature type="compositionally biased region" description="Pro residues" evidence="1">
    <location>
        <begin position="163"/>
        <end position="172"/>
    </location>
</feature>
<dbReference type="Proteomes" id="UP000807306">
    <property type="component" value="Unassembled WGS sequence"/>
</dbReference>
<organism evidence="3 4">
    <name type="scientific">Crepidotus variabilis</name>
    <dbReference type="NCBI Taxonomy" id="179855"/>
    <lineage>
        <taxon>Eukaryota</taxon>
        <taxon>Fungi</taxon>
        <taxon>Dikarya</taxon>
        <taxon>Basidiomycota</taxon>
        <taxon>Agaricomycotina</taxon>
        <taxon>Agaricomycetes</taxon>
        <taxon>Agaricomycetidae</taxon>
        <taxon>Agaricales</taxon>
        <taxon>Agaricineae</taxon>
        <taxon>Crepidotaceae</taxon>
        <taxon>Crepidotus</taxon>
    </lineage>
</organism>
<dbReference type="InterPro" id="IPR029006">
    <property type="entry name" value="ADF-H/Gelsolin-like_dom_sf"/>
</dbReference>
<comment type="caution">
    <text evidence="3">The sequence shown here is derived from an EMBL/GenBank/DDBJ whole genome shotgun (WGS) entry which is preliminary data.</text>
</comment>
<evidence type="ECO:0000259" key="2">
    <source>
        <dbReference type="PROSITE" id="PS51263"/>
    </source>
</evidence>
<dbReference type="EMBL" id="MU157926">
    <property type="protein sequence ID" value="KAF9523048.1"/>
    <property type="molecule type" value="Genomic_DNA"/>
</dbReference>
<accession>A0A9P6E607</accession>
<dbReference type="SUPFAM" id="SSF50729">
    <property type="entry name" value="PH domain-like"/>
    <property type="match status" value="1"/>
</dbReference>
<feature type="region of interest" description="Disordered" evidence="1">
    <location>
        <begin position="263"/>
        <end position="329"/>
    </location>
</feature>
<dbReference type="OrthoDB" id="67965at2759"/>